<dbReference type="OrthoDB" id="10063348at2759"/>
<dbReference type="InterPro" id="IPR000980">
    <property type="entry name" value="SH2"/>
</dbReference>
<organism evidence="14 15">
    <name type="scientific">Nesidiocoris tenuis</name>
    <dbReference type="NCBI Taxonomy" id="355587"/>
    <lineage>
        <taxon>Eukaryota</taxon>
        <taxon>Metazoa</taxon>
        <taxon>Ecdysozoa</taxon>
        <taxon>Arthropoda</taxon>
        <taxon>Hexapoda</taxon>
        <taxon>Insecta</taxon>
        <taxon>Pterygota</taxon>
        <taxon>Neoptera</taxon>
        <taxon>Paraneoptera</taxon>
        <taxon>Hemiptera</taxon>
        <taxon>Heteroptera</taxon>
        <taxon>Panheteroptera</taxon>
        <taxon>Cimicomorpha</taxon>
        <taxon>Miridae</taxon>
        <taxon>Dicyphina</taxon>
        <taxon>Nesidiocoris</taxon>
    </lineage>
</organism>
<dbReference type="InterPro" id="IPR043502">
    <property type="entry name" value="DNA/RNA_pol_sf"/>
</dbReference>
<feature type="domain" description="SOCS box" evidence="13">
    <location>
        <begin position="1332"/>
        <end position="1382"/>
    </location>
</feature>
<keyword evidence="3" id="KW-0548">Nucleotidyltransferase</keyword>
<evidence type="ECO:0000256" key="6">
    <source>
        <dbReference type="ARBA" id="ARBA00022759"/>
    </source>
</evidence>
<evidence type="ECO:0000256" key="9">
    <source>
        <dbReference type="ARBA" id="ARBA00022918"/>
    </source>
</evidence>
<evidence type="ECO:0000256" key="2">
    <source>
        <dbReference type="ARBA" id="ARBA00022679"/>
    </source>
</evidence>
<keyword evidence="5" id="KW-0540">Nuclease</keyword>
<dbReference type="PANTHER" id="PTHR34072">
    <property type="entry name" value="ENZYMATIC POLYPROTEIN-RELATED"/>
    <property type="match status" value="1"/>
</dbReference>
<dbReference type="InterPro" id="IPR036860">
    <property type="entry name" value="SH2_dom_sf"/>
</dbReference>
<evidence type="ECO:0000256" key="11">
    <source>
        <dbReference type="SAM" id="MobiDB-lite"/>
    </source>
</evidence>
<evidence type="ECO:0000256" key="7">
    <source>
        <dbReference type="ARBA" id="ARBA00022786"/>
    </source>
</evidence>
<dbReference type="SUPFAM" id="SSF158235">
    <property type="entry name" value="SOCS box-like"/>
    <property type="match status" value="1"/>
</dbReference>
<evidence type="ECO:0000256" key="10">
    <source>
        <dbReference type="PROSITE-ProRule" id="PRU00191"/>
    </source>
</evidence>
<dbReference type="InterPro" id="IPR036036">
    <property type="entry name" value="SOCS_box-like_dom_sf"/>
</dbReference>
<feature type="region of interest" description="Disordered" evidence="11">
    <location>
        <begin position="1"/>
        <end position="33"/>
    </location>
</feature>
<dbReference type="Proteomes" id="UP000479000">
    <property type="component" value="Unassembled WGS sequence"/>
</dbReference>
<evidence type="ECO:0000259" key="13">
    <source>
        <dbReference type="PROSITE" id="PS50225"/>
    </source>
</evidence>
<dbReference type="EMBL" id="CADCXU010023039">
    <property type="protein sequence ID" value="CAB0010461.1"/>
    <property type="molecule type" value="Genomic_DNA"/>
</dbReference>
<dbReference type="InterPro" id="IPR041373">
    <property type="entry name" value="RT_RNaseH"/>
</dbReference>
<dbReference type="InterPro" id="IPR001496">
    <property type="entry name" value="SOCS_box"/>
</dbReference>
<protein>
    <recommendedName>
        <fullName evidence="16">Suppressor of cytokine signaling 2</fullName>
    </recommendedName>
</protein>
<evidence type="ECO:0000313" key="14">
    <source>
        <dbReference type="EMBL" id="CAB0010461.1"/>
    </source>
</evidence>
<keyword evidence="8" id="KW-0378">Hydrolase</keyword>
<reference evidence="14 15" key="1">
    <citation type="submission" date="2020-02" db="EMBL/GenBank/DDBJ databases">
        <authorList>
            <person name="Ferguson B K."/>
        </authorList>
    </citation>
    <scope>NUCLEOTIDE SEQUENCE [LARGE SCALE GENOMIC DNA]</scope>
</reference>
<keyword evidence="7" id="KW-0833">Ubl conjugation pathway</keyword>
<dbReference type="CDD" id="cd09274">
    <property type="entry name" value="RNase_HI_RT_Ty3"/>
    <property type="match status" value="1"/>
</dbReference>
<dbReference type="PROSITE" id="PS50001">
    <property type="entry name" value="SH2"/>
    <property type="match status" value="1"/>
</dbReference>
<dbReference type="Gene3D" id="3.10.20.370">
    <property type="match status" value="1"/>
</dbReference>
<dbReference type="FunFam" id="3.10.20.370:FF:000001">
    <property type="entry name" value="Retrovirus-related Pol polyprotein from transposon 17.6-like protein"/>
    <property type="match status" value="1"/>
</dbReference>
<dbReference type="GO" id="GO:0003964">
    <property type="term" value="F:RNA-directed DNA polymerase activity"/>
    <property type="evidence" value="ECO:0007669"/>
    <property type="project" value="UniProtKB-KW"/>
</dbReference>
<accession>A0A6H5H4V2</accession>
<dbReference type="GO" id="GO:0035556">
    <property type="term" value="P:intracellular signal transduction"/>
    <property type="evidence" value="ECO:0007669"/>
    <property type="project" value="InterPro"/>
</dbReference>
<dbReference type="PANTHER" id="PTHR34072:SF52">
    <property type="entry name" value="RIBONUCLEASE H"/>
    <property type="match status" value="1"/>
</dbReference>
<proteinExistence type="predicted"/>
<keyword evidence="2" id="KW-0808">Transferase</keyword>
<sequence>MANISNGRGGYRSDDVTWPLASDKRPKTSRPDPIAFSCATVDREGATEERGCRLAAHALPRYSLKAFVAYIASQRPEVDGQKHLVGLLESPRNPSWYSSATRLKVKGHNTSLPCLEVERQEIKKRLLEGSSMISKFRMISIVIHFCSNRNSVFTKIASAHRWDSTSTAGHVRDFRQADNCSKLGDPLNTPPSYTHHDYFRPVSTTVIPSSDIVALFLEEGILHNLQYLAKPTTFCHLLGKFLRRMRPTVHCIPGKQEPIMASPLDNLAAAVGAALGDIPEEQAEQIRQQQEMAAYIQEYPDFEKPFNLTTDASNIAIAGILSQNTKGGDLPIAYASRTLSDSEKNLSTIEKECLAVVWATHHFRPYLFGRKFKIFTDHRPLQWLFSLKEPSSKLFRWRLKLEEYDYEIHYKKGTANANADALSRVEIQNNETNSPNSPNSPSIDYLTDPEQVRQILGWEQCSTPPIHVDPRTIISDPDEIQRVIGEKLENAGVENDTMSVIDELVNRRHDELVQDRSDQSLVVNLDESDRLTEDSSVAPTVHSNYEGNTTFAIPISDKPVNHSNHQILKSELIDLKELTSFRVFVGTVKNLIDHHRILLDVILDAVQDIDNSLTFCKLGALHPSIISPHDLSAELRKISEFYPGRLLPFHGEMFFDLQPFVKTKCAIGTDEIIYFLDLSILAVRLEGLREECLLHASVVRLGQSFDEMAGAAFLGKIITIASHRRSTDKIYPLILVALQNAPNEIKSRTFIVYIYREHSECYCWIPAILPSPFWIIPMLFATRRRLAVWSVEGSEYRFGEATARQGSYFRLKSRYVFSPKCLGTPTKFREGPRSRQALATMLAHANRWTDSTHRFPEDPVPLSCFDPNKETREGEGIGRNRRRFTNTITINSAKNRHSSSHFISPNFQTNVFNGRSWIRVGSCENGFELVMRRGRGLEISHCSIVLRMITILPSTTPATSTGCSRTRLVPPESATSSRNFLWRGPSFSFFHDLVLWHHEEEFSFCCIFRTTKATELCWSFNCSEFRVLSEWSQGVSAKNLSFNDFLKKKKMLGIIPTNFLHAITSELLRLWSSGEATIAANFMYFRKSNIVSVWEWGLVMLTSCPRCQHTFRSSSCCCHAQCPCSPSYPAVRPPPISTTGGLQSSSRSAGCPARPCRRSHSPCFCSQSRCPGSPDPAPSLPLSFVIPCPPVNPKPHVPLALHNASEFDLHRLSVTVGRLKASGWYYEGLTWQESITLLSPTSPGTFLVRESSNPSYLFSLSVQAEKGPTSVRIHYVNGYFRLDAEPSILPAVPLFDCVIKMVEYYVCTSQEPKSNKDLVFLDRSGSKYSSILLKKPLINQPSKLQHLARLKVNEQQKNNGDPVPILGLPVTLRNYLKEYPYTN</sequence>
<evidence type="ECO:0000313" key="15">
    <source>
        <dbReference type="Proteomes" id="UP000479000"/>
    </source>
</evidence>
<dbReference type="GO" id="GO:0016787">
    <property type="term" value="F:hydrolase activity"/>
    <property type="evidence" value="ECO:0007669"/>
    <property type="project" value="UniProtKB-KW"/>
</dbReference>
<evidence type="ECO:0000256" key="3">
    <source>
        <dbReference type="ARBA" id="ARBA00022695"/>
    </source>
</evidence>
<dbReference type="Pfam" id="PF00017">
    <property type="entry name" value="SH2"/>
    <property type="match status" value="1"/>
</dbReference>
<dbReference type="SUPFAM" id="SSF55550">
    <property type="entry name" value="SH2 domain"/>
    <property type="match status" value="1"/>
</dbReference>
<dbReference type="Gene3D" id="3.30.505.10">
    <property type="entry name" value="SH2 domain"/>
    <property type="match status" value="1"/>
</dbReference>
<gene>
    <name evidence="14" type="ORF">NTEN_LOCUS15505</name>
</gene>
<dbReference type="SMART" id="SM00252">
    <property type="entry name" value="SH2"/>
    <property type="match status" value="1"/>
</dbReference>
<keyword evidence="10" id="KW-0727">SH2 domain</keyword>
<evidence type="ECO:0000256" key="5">
    <source>
        <dbReference type="ARBA" id="ARBA00022722"/>
    </source>
</evidence>
<dbReference type="CDD" id="cd09923">
    <property type="entry name" value="SH2_SOCS_family"/>
    <property type="match status" value="1"/>
</dbReference>
<keyword evidence="4" id="KW-0734">Signal transduction inhibitor</keyword>
<dbReference type="GO" id="GO:0004519">
    <property type="term" value="F:endonuclease activity"/>
    <property type="evidence" value="ECO:0007669"/>
    <property type="project" value="UniProtKB-KW"/>
</dbReference>
<keyword evidence="1" id="KW-0341">Growth regulation</keyword>
<evidence type="ECO:0000256" key="8">
    <source>
        <dbReference type="ARBA" id="ARBA00022801"/>
    </source>
</evidence>
<keyword evidence="15" id="KW-1185">Reference proteome</keyword>
<keyword evidence="6" id="KW-0255">Endonuclease</keyword>
<feature type="domain" description="SH2" evidence="12">
    <location>
        <begin position="1224"/>
        <end position="1337"/>
    </location>
</feature>
<keyword evidence="9" id="KW-0695">RNA-directed DNA polymerase</keyword>
<dbReference type="SUPFAM" id="SSF56672">
    <property type="entry name" value="DNA/RNA polymerases"/>
    <property type="match status" value="1"/>
</dbReference>
<evidence type="ECO:0000256" key="4">
    <source>
        <dbReference type="ARBA" id="ARBA00022700"/>
    </source>
</evidence>
<dbReference type="PROSITE" id="PS50225">
    <property type="entry name" value="SOCS"/>
    <property type="match status" value="1"/>
</dbReference>
<dbReference type="Pfam" id="PF17917">
    <property type="entry name" value="RT_RNaseH"/>
    <property type="match status" value="1"/>
</dbReference>
<dbReference type="GO" id="GO:0009968">
    <property type="term" value="P:negative regulation of signal transduction"/>
    <property type="evidence" value="ECO:0007669"/>
    <property type="project" value="UniProtKB-KW"/>
</dbReference>
<evidence type="ECO:0000256" key="1">
    <source>
        <dbReference type="ARBA" id="ARBA00022604"/>
    </source>
</evidence>
<name>A0A6H5H4V2_9HEMI</name>
<evidence type="ECO:0008006" key="16">
    <source>
        <dbReference type="Google" id="ProtNLM"/>
    </source>
</evidence>
<dbReference type="SMART" id="SM00969">
    <property type="entry name" value="SOCS_box"/>
    <property type="match status" value="1"/>
</dbReference>
<evidence type="ECO:0000259" key="12">
    <source>
        <dbReference type="PROSITE" id="PS50001"/>
    </source>
</evidence>